<evidence type="ECO:0000313" key="2">
    <source>
        <dbReference type="EMBL" id="RYC32601.1"/>
    </source>
</evidence>
<reference evidence="2 3" key="2">
    <citation type="submission" date="2019-02" db="EMBL/GenBank/DDBJ databases">
        <title>'Lichenibacterium ramalinii' gen. nov. sp. nov., 'Lichenibacterium minor' gen. nov. sp. nov.</title>
        <authorList>
            <person name="Pankratov T."/>
        </authorList>
    </citation>
    <scope>NUCLEOTIDE SEQUENCE [LARGE SCALE GENOMIC DNA]</scope>
    <source>
        <strain evidence="2 3">RmlP026</strain>
    </source>
</reference>
<keyword evidence="1" id="KW-0472">Membrane</keyword>
<dbReference type="OrthoDB" id="5325135at2"/>
<dbReference type="EMBL" id="QYBB01000006">
    <property type="protein sequence ID" value="RYC32601.1"/>
    <property type="molecule type" value="Genomic_DNA"/>
</dbReference>
<sequence length="52" mass="5679">MLIRFWRDVRAATAIEYCFLACLVSIGIVAAARSIGTRLVVGYYGQAADGLR</sequence>
<proteinExistence type="predicted"/>
<dbReference type="Proteomes" id="UP000290759">
    <property type="component" value="Unassembled WGS sequence"/>
</dbReference>
<name>A0A4Q2UBG5_9HYPH</name>
<dbReference type="Pfam" id="PF04964">
    <property type="entry name" value="Flp_Fap"/>
    <property type="match status" value="1"/>
</dbReference>
<protein>
    <submittedName>
        <fullName evidence="2">Flp family type IVb pilin</fullName>
    </submittedName>
</protein>
<organism evidence="2 3">
    <name type="scientific">Lichenibacterium minor</name>
    <dbReference type="NCBI Taxonomy" id="2316528"/>
    <lineage>
        <taxon>Bacteria</taxon>
        <taxon>Pseudomonadati</taxon>
        <taxon>Pseudomonadota</taxon>
        <taxon>Alphaproteobacteria</taxon>
        <taxon>Hyphomicrobiales</taxon>
        <taxon>Lichenihabitantaceae</taxon>
        <taxon>Lichenibacterium</taxon>
    </lineage>
</organism>
<evidence type="ECO:0000256" key="1">
    <source>
        <dbReference type="SAM" id="Phobius"/>
    </source>
</evidence>
<keyword evidence="1" id="KW-0812">Transmembrane</keyword>
<keyword evidence="1" id="KW-1133">Transmembrane helix</keyword>
<dbReference type="InterPro" id="IPR007047">
    <property type="entry name" value="Flp_Fap"/>
</dbReference>
<keyword evidence="3" id="KW-1185">Reference proteome</keyword>
<dbReference type="RefSeq" id="WP_129225132.1">
    <property type="nucleotide sequence ID" value="NZ_QYBB01000006.1"/>
</dbReference>
<comment type="caution">
    <text evidence="2">The sequence shown here is derived from an EMBL/GenBank/DDBJ whole genome shotgun (WGS) entry which is preliminary data.</text>
</comment>
<reference evidence="2 3" key="1">
    <citation type="submission" date="2018-12" db="EMBL/GenBank/DDBJ databases">
        <authorList>
            <person name="Grouzdev D.S."/>
            <person name="Krutkina M.S."/>
        </authorList>
    </citation>
    <scope>NUCLEOTIDE SEQUENCE [LARGE SCALE GENOMIC DNA]</scope>
    <source>
        <strain evidence="2 3">RmlP026</strain>
    </source>
</reference>
<feature type="transmembrane region" description="Helical" evidence="1">
    <location>
        <begin position="12"/>
        <end position="32"/>
    </location>
</feature>
<dbReference type="AlphaFoldDB" id="A0A4Q2UBG5"/>
<accession>A0A4Q2UBG5</accession>
<gene>
    <name evidence="2" type="ORF">D3273_07670</name>
</gene>
<evidence type="ECO:0000313" key="3">
    <source>
        <dbReference type="Proteomes" id="UP000290759"/>
    </source>
</evidence>